<evidence type="ECO:0000259" key="2">
    <source>
        <dbReference type="PROSITE" id="PS50125"/>
    </source>
</evidence>
<dbReference type="Pfam" id="PF05226">
    <property type="entry name" value="CHASE2"/>
    <property type="match status" value="1"/>
</dbReference>
<dbReference type="PROSITE" id="PS50125">
    <property type="entry name" value="GUANYLATE_CYCLASE_2"/>
    <property type="match status" value="1"/>
</dbReference>
<evidence type="ECO:0000313" key="4">
    <source>
        <dbReference type="Proteomes" id="UP000282211"/>
    </source>
</evidence>
<name>A0A420WE79_9PROT</name>
<organism evidence="3 4">
    <name type="scientific">Litorimonas taeanensis</name>
    <dbReference type="NCBI Taxonomy" id="568099"/>
    <lineage>
        <taxon>Bacteria</taxon>
        <taxon>Pseudomonadati</taxon>
        <taxon>Pseudomonadota</taxon>
        <taxon>Alphaproteobacteria</taxon>
        <taxon>Maricaulales</taxon>
        <taxon>Robiginitomaculaceae</taxon>
    </lineage>
</organism>
<dbReference type="GO" id="GO:0004016">
    <property type="term" value="F:adenylate cyclase activity"/>
    <property type="evidence" value="ECO:0007669"/>
    <property type="project" value="UniProtKB-ARBA"/>
</dbReference>
<protein>
    <submittedName>
        <fullName evidence="3">Adenylate/guanylate cyclase</fullName>
    </submittedName>
</protein>
<feature type="domain" description="Guanylate cyclase" evidence="2">
    <location>
        <begin position="503"/>
        <end position="639"/>
    </location>
</feature>
<feature type="transmembrane region" description="Helical" evidence="1">
    <location>
        <begin position="410"/>
        <end position="430"/>
    </location>
</feature>
<dbReference type="GO" id="GO:0006171">
    <property type="term" value="P:cAMP biosynthetic process"/>
    <property type="evidence" value="ECO:0007669"/>
    <property type="project" value="TreeGrafter"/>
</dbReference>
<dbReference type="PANTHER" id="PTHR43081:SF1">
    <property type="entry name" value="ADENYLATE CYCLASE, TERMINAL-DIFFERENTIATION SPECIFIC"/>
    <property type="match status" value="1"/>
</dbReference>
<dbReference type="InParanoid" id="A0A420WE79"/>
<dbReference type="Gene3D" id="3.30.70.1230">
    <property type="entry name" value="Nucleotide cyclase"/>
    <property type="match status" value="1"/>
</dbReference>
<keyword evidence="4" id="KW-1185">Reference proteome</keyword>
<sequence>MKLPSMPFGKLSLFNIGVVSRRRKWAIPTMVGLLTVLFFAWAHLVQPQAIMRMSNLVFDSFQKQYPREFNPDVPVRIIDIDDESIRRIGQWPWPRTVLAKLNTRLADAGAAVVAYDVLFSETDRTSPENMVSVLQNNPDAKSHFDEILTLRSHDEIFAESFQQTRVVNGLFLINRPTLTEPQSQAGFAMIGDSPVNSVPEFHGVLHAIPPLEATAEGAGSVSFQPDKSDGVVRTAPLISRIGDRIYPSLALEALRTVQGATTYQIRSSNASYEAQSVSSDNIEVKAIRVGDFEIPTTANGSLNVYFTQPPHPERYIPAWKILSDSPSDFGWEENIMGHIVFIGTGAEGLKDIVQTPFRGGEPGVLVHAQATEQILTGDYLYRPFYASSLEFYLIVILGIILTLTLPRLKAIRGGIVILLIGNGIFWGSNFAFKEFHYLLDPVYPLLAMLTCYVFVMLTSYYMAESERARVRGAFNLYLSPEMVQQVSENPALLKLGGQEQEISILFLDIRSFSRISESMRPQDITTFLNKFLTPMTNILQAHDATIDKYIGDAIVAFWNAPIAVPEHQKCAARAVLQMQLELAALNAKYRDQKEIRWPDTVSIGIGINTGICCVGNLGSEQRFSYSMIGDAANLASRIEGLTKQYRVASLFGSETANAVPDFAFLEADKVYVVGREAPETIYLLAGDDKLALTAEFKAYQKNHMIFLEQYRNQHWDEALQGLETLREQSAPYDLHKYYFAMEERIAQYKKSPPEKNWGGAYRSNEK</sequence>
<dbReference type="AlphaFoldDB" id="A0A420WE79"/>
<gene>
    <name evidence="3" type="ORF">DES40_2102</name>
</gene>
<dbReference type="GO" id="GO:0035556">
    <property type="term" value="P:intracellular signal transduction"/>
    <property type="evidence" value="ECO:0007669"/>
    <property type="project" value="InterPro"/>
</dbReference>
<dbReference type="Proteomes" id="UP000282211">
    <property type="component" value="Unassembled WGS sequence"/>
</dbReference>
<accession>A0A420WE79</accession>
<dbReference type="RefSeq" id="WP_121101764.1">
    <property type="nucleotide sequence ID" value="NZ_RBII01000002.1"/>
</dbReference>
<dbReference type="PANTHER" id="PTHR43081">
    <property type="entry name" value="ADENYLATE CYCLASE, TERMINAL-DIFFERENTIATION SPECIFIC-RELATED"/>
    <property type="match status" value="1"/>
</dbReference>
<comment type="caution">
    <text evidence="3">The sequence shown here is derived from an EMBL/GenBank/DDBJ whole genome shotgun (WGS) entry which is preliminary data.</text>
</comment>
<dbReference type="OrthoDB" id="341967at2"/>
<dbReference type="Pfam" id="PF00211">
    <property type="entry name" value="Guanylate_cyc"/>
    <property type="match status" value="1"/>
</dbReference>
<dbReference type="SMART" id="SM01080">
    <property type="entry name" value="CHASE2"/>
    <property type="match status" value="1"/>
</dbReference>
<evidence type="ECO:0000313" key="3">
    <source>
        <dbReference type="EMBL" id="RKQ69303.1"/>
    </source>
</evidence>
<dbReference type="InterPro" id="IPR029787">
    <property type="entry name" value="Nucleotide_cyclase"/>
</dbReference>
<evidence type="ECO:0000256" key="1">
    <source>
        <dbReference type="SAM" id="Phobius"/>
    </source>
</evidence>
<dbReference type="CDD" id="cd07302">
    <property type="entry name" value="CHD"/>
    <property type="match status" value="1"/>
</dbReference>
<proteinExistence type="predicted"/>
<dbReference type="SMART" id="SM00044">
    <property type="entry name" value="CYCc"/>
    <property type="match status" value="1"/>
</dbReference>
<feature type="transmembrane region" description="Helical" evidence="1">
    <location>
        <begin position="442"/>
        <end position="463"/>
    </location>
</feature>
<feature type="transmembrane region" description="Helical" evidence="1">
    <location>
        <begin position="384"/>
        <end position="403"/>
    </location>
</feature>
<dbReference type="InterPro" id="IPR050697">
    <property type="entry name" value="Adenylyl/Guanylyl_Cyclase_3/4"/>
</dbReference>
<reference evidence="3 4" key="1">
    <citation type="submission" date="2018-10" db="EMBL/GenBank/DDBJ databases">
        <title>Genomic Encyclopedia of Type Strains, Phase IV (KMG-IV): sequencing the most valuable type-strain genomes for metagenomic binning, comparative biology and taxonomic classification.</title>
        <authorList>
            <person name="Goeker M."/>
        </authorList>
    </citation>
    <scope>NUCLEOTIDE SEQUENCE [LARGE SCALE GENOMIC DNA]</scope>
    <source>
        <strain evidence="3 4">DSM 22008</strain>
    </source>
</reference>
<dbReference type="InterPro" id="IPR001054">
    <property type="entry name" value="A/G_cyclase"/>
</dbReference>
<keyword evidence="1" id="KW-0472">Membrane</keyword>
<dbReference type="InterPro" id="IPR007890">
    <property type="entry name" value="CHASE2"/>
</dbReference>
<dbReference type="EMBL" id="RBII01000002">
    <property type="protein sequence ID" value="RKQ69303.1"/>
    <property type="molecule type" value="Genomic_DNA"/>
</dbReference>
<dbReference type="SUPFAM" id="SSF55073">
    <property type="entry name" value="Nucleotide cyclase"/>
    <property type="match status" value="1"/>
</dbReference>
<keyword evidence="1" id="KW-0812">Transmembrane</keyword>
<keyword evidence="1" id="KW-1133">Transmembrane helix</keyword>